<dbReference type="STRING" id="1037660.A0A066WHV9"/>
<dbReference type="Proteomes" id="UP000027361">
    <property type="component" value="Unassembled WGS sequence"/>
</dbReference>
<keyword evidence="3" id="KW-1185">Reference proteome</keyword>
<dbReference type="AlphaFoldDB" id="A0A066WHV9"/>
<comment type="caution">
    <text evidence="2">The sequence shown here is derived from an EMBL/GenBank/DDBJ whole genome shotgun (WGS) entry which is preliminary data.</text>
</comment>
<protein>
    <submittedName>
        <fullName evidence="2">Uncharacterized protein</fullName>
    </submittedName>
</protein>
<dbReference type="HOGENOM" id="CLU_1961118_0_0_1"/>
<evidence type="ECO:0000313" key="2">
    <source>
        <dbReference type="EMBL" id="KDN52118.1"/>
    </source>
</evidence>
<organism evidence="2 3">
    <name type="scientific">Tilletiaria anomala (strain ATCC 24038 / CBS 436.72 / UBC 951)</name>
    <dbReference type="NCBI Taxonomy" id="1037660"/>
    <lineage>
        <taxon>Eukaryota</taxon>
        <taxon>Fungi</taxon>
        <taxon>Dikarya</taxon>
        <taxon>Basidiomycota</taxon>
        <taxon>Ustilaginomycotina</taxon>
        <taxon>Exobasidiomycetes</taxon>
        <taxon>Georgefischeriales</taxon>
        <taxon>Tilletiariaceae</taxon>
        <taxon>Tilletiaria</taxon>
    </lineage>
</organism>
<sequence>MLTQQVNGLLMDKIDLQTQGIGHRDEALRRERNLGELRASLAGKSLPKEAEELISALQTSHANSEAHAKALQDKLTKARAVSLVHVAGRATLTQQNPSLHLPVHPPARPASQGKAARGRSGAGERKCP</sequence>
<dbReference type="InParanoid" id="A0A066WHV9"/>
<evidence type="ECO:0000313" key="3">
    <source>
        <dbReference type="Proteomes" id="UP000027361"/>
    </source>
</evidence>
<name>A0A066WHV9_TILAU</name>
<proteinExistence type="predicted"/>
<gene>
    <name evidence="2" type="ORF">K437DRAFT_40568</name>
</gene>
<accession>A0A066WHV9</accession>
<evidence type="ECO:0000256" key="1">
    <source>
        <dbReference type="SAM" id="MobiDB-lite"/>
    </source>
</evidence>
<reference evidence="2 3" key="1">
    <citation type="submission" date="2014-05" db="EMBL/GenBank/DDBJ databases">
        <title>Draft genome sequence of a rare smut relative, Tilletiaria anomala UBC 951.</title>
        <authorList>
            <consortium name="DOE Joint Genome Institute"/>
            <person name="Toome M."/>
            <person name="Kuo A."/>
            <person name="Henrissat B."/>
            <person name="Lipzen A."/>
            <person name="Tritt A."/>
            <person name="Yoshinaga Y."/>
            <person name="Zane M."/>
            <person name="Barry K."/>
            <person name="Grigoriev I.V."/>
            <person name="Spatafora J.W."/>
            <person name="Aimea M.C."/>
        </authorList>
    </citation>
    <scope>NUCLEOTIDE SEQUENCE [LARGE SCALE GENOMIC DNA]</scope>
    <source>
        <strain evidence="2 3">UBC 951</strain>
    </source>
</reference>
<dbReference type="RefSeq" id="XP_013244895.1">
    <property type="nucleotide sequence ID" value="XM_013389441.1"/>
</dbReference>
<feature type="region of interest" description="Disordered" evidence="1">
    <location>
        <begin position="92"/>
        <end position="128"/>
    </location>
</feature>
<dbReference type="OrthoDB" id="49395at2759"/>
<dbReference type="GeneID" id="25267445"/>
<dbReference type="EMBL" id="JMSN01000014">
    <property type="protein sequence ID" value="KDN52118.1"/>
    <property type="molecule type" value="Genomic_DNA"/>
</dbReference>